<gene>
    <name evidence="2" type="ORF">ACHAW5_007462</name>
</gene>
<organism evidence="2 3">
    <name type="scientific">Stephanodiscus triporus</name>
    <dbReference type="NCBI Taxonomy" id="2934178"/>
    <lineage>
        <taxon>Eukaryota</taxon>
        <taxon>Sar</taxon>
        <taxon>Stramenopiles</taxon>
        <taxon>Ochrophyta</taxon>
        <taxon>Bacillariophyta</taxon>
        <taxon>Coscinodiscophyceae</taxon>
        <taxon>Thalassiosirophycidae</taxon>
        <taxon>Stephanodiscales</taxon>
        <taxon>Stephanodiscaceae</taxon>
        <taxon>Stephanodiscus</taxon>
    </lineage>
</organism>
<dbReference type="InterPro" id="IPR049213">
    <property type="entry name" value="DUF6816"/>
</dbReference>
<proteinExistence type="predicted"/>
<dbReference type="Proteomes" id="UP001530315">
    <property type="component" value="Unassembled WGS sequence"/>
</dbReference>
<dbReference type="EMBL" id="JALLAZ020001439">
    <property type="protein sequence ID" value="KAL3774963.1"/>
    <property type="molecule type" value="Genomic_DNA"/>
</dbReference>
<sequence>MEGEWDVAQTLVSAKAPLGMKFVGGPMGSIDVAQKTMNEQSKRLNEPVRLKLRFVDTNFGVVEDRAFNWRSRLDSFAGRSVVASVAYADVRGSNRASVLAAGGSESDPLTTTLVYFKGPAAQKTFVLSHGQDPLDVDAWSGYELDRSIFALTNQNTAPPSASSFHAGVFVLSGGPDLESFRRMAYPPTAAVGRRPCHAGRRRAALLPPALLLLLLLLSRPPAAFLVVLATDFEVGISTLSDVDSISRIAYDVRDMAESIEGGDWPTARRIYEHGKNSVQYDSYGNEMDDLLSLRAMARAGGSSYAEDPSYLFHVRGLSDADESIESMMGRRGTYADEYVMDALNDYDSGTLGAQASTVLVVGMYAHHVLWRGLLDCVARREGYDAGGGGGGGGGGGEAAASFDEFVALYVGAGQTLAPDWDGDMLYELAQAGGDRFGTVDTEGEAIANSDVKLRYQEIQRLLTGDDYCTRDDQIESLWRSVNYILSRMHVPLVQMLVHSLKTEDQADKLSQCRPLLHRKLKEYLLDREYDMADFPRILDLLQQSYDCLGIKCSDVGAHMDDDGVVDVAECADYEKSHPLVGFIPTEDVRTLSKVDLDILALDQLLKFPSTTNHQMAQLYYKYGKAAVLDESGAPYSTMSLRGMIKSIDQRRWSPYYEDYVAYFEDPPVFANASMRADETIMAAFNGTGVASIMTPDQRGAYIVSLVQNNVVPEFMMGLLGLAVQVCRDADNDASPTLYLDAFAALYIGSLEGIKQDDFDDGGLMMWALAENRARNFNTQTDGFLAIINEEMMDMLFAGQSELERRDCDNFDKTFSRVLHLLLLPLIQSTIWYAIRNEGAATTDKDVAIGQAMALSVLPIVQKYHPDDASVIERNMIMVNGTPPVLEGPQMK</sequence>
<evidence type="ECO:0000313" key="2">
    <source>
        <dbReference type="EMBL" id="KAL3774963.1"/>
    </source>
</evidence>
<accession>A0ABD3NG30</accession>
<comment type="caution">
    <text evidence="2">The sequence shown here is derived from an EMBL/GenBank/DDBJ whole genome shotgun (WGS) entry which is preliminary data.</text>
</comment>
<evidence type="ECO:0000313" key="3">
    <source>
        <dbReference type="Proteomes" id="UP001530315"/>
    </source>
</evidence>
<evidence type="ECO:0000259" key="1">
    <source>
        <dbReference type="Pfam" id="PF20670"/>
    </source>
</evidence>
<dbReference type="AlphaFoldDB" id="A0ABD3NG30"/>
<reference evidence="2 3" key="1">
    <citation type="submission" date="2024-10" db="EMBL/GenBank/DDBJ databases">
        <title>Updated reference genomes for cyclostephanoid diatoms.</title>
        <authorList>
            <person name="Roberts W.R."/>
            <person name="Alverson A.J."/>
        </authorList>
    </citation>
    <scope>NUCLEOTIDE SEQUENCE [LARGE SCALE GENOMIC DNA]</scope>
    <source>
        <strain evidence="2 3">AJA276-08</strain>
    </source>
</reference>
<dbReference type="Pfam" id="PF20670">
    <property type="entry name" value="DUF6816"/>
    <property type="match status" value="1"/>
</dbReference>
<protein>
    <recommendedName>
        <fullName evidence="1">DUF6816 domain-containing protein</fullName>
    </recommendedName>
</protein>
<name>A0ABD3NG30_9STRA</name>
<keyword evidence="3" id="KW-1185">Reference proteome</keyword>
<feature type="domain" description="DUF6816" evidence="1">
    <location>
        <begin position="1"/>
        <end position="95"/>
    </location>
</feature>